<accession>A0ABC9U8V4</accession>
<reference evidence="2" key="1">
    <citation type="submission" date="2013-09" db="EMBL/GenBank/DDBJ databases">
        <title>The Genome Sequence of Enterobacter cloacae BWH 31.</title>
        <authorList>
            <consortium name="The Broad Institute Genomics Platform"/>
            <consortium name="The Broad Institute Genome Sequencing Center for Infectious Disease"/>
            <person name="Murphy C."/>
            <person name="Cosimi L."/>
            <person name="Cerqueira G."/>
            <person name="Feldgarden M."/>
            <person name="Hung D."/>
            <person name="Onderdonk A.B."/>
            <person name="Ferraro M.J."/>
            <person name="Hooper D."/>
            <person name="Dekker J."/>
            <person name="O'Brien T."/>
            <person name="Huang S."/>
            <person name="Quan V."/>
            <person name="Ernst C."/>
            <person name="Delaney M."/>
            <person name="DuBois A."/>
            <person name="Young S.K."/>
            <person name="Zeng Q."/>
            <person name="Gargeya S."/>
            <person name="Fitzgerald M."/>
            <person name="Abouelleil A."/>
            <person name="Alvarado L."/>
            <person name="Berlin A.M."/>
            <person name="Chapman S.B."/>
            <person name="Gainer-Dewar J."/>
            <person name="Goldberg J."/>
            <person name="Gnerre S."/>
            <person name="Griggs A."/>
            <person name="Gujja S."/>
            <person name="Hansen M."/>
            <person name="Howarth C."/>
            <person name="Imamovic A."/>
            <person name="Ireland A."/>
            <person name="Larimer J."/>
            <person name="McCowan C."/>
            <person name="Murphy C."/>
            <person name="Pearson M."/>
            <person name="Poon T.W."/>
            <person name="Priest M."/>
            <person name="Roberts A."/>
            <person name="Saif S."/>
            <person name="Shea T."/>
            <person name="Sykes S."/>
            <person name="Wortman J."/>
            <person name="Nusbaum C."/>
            <person name="Birren B."/>
        </authorList>
    </citation>
    <scope>NUCLEOTIDE SEQUENCE [LARGE SCALE GENOMIC DNA]</scope>
    <source>
        <strain evidence="2">BWH 31</strain>
    </source>
</reference>
<dbReference type="Proteomes" id="UP000017391">
    <property type="component" value="Unassembled WGS sequence"/>
</dbReference>
<sequence>MRHSRQNISCLSVSAIFFTNTEVKFLDSYYITIDAIQILLAKSNGFYLISWSNQNRTAISKEELARILASEFGITKREATNYIADLN</sequence>
<organism evidence="1 2">
    <name type="scientific">Enterobacter asburiae</name>
    <dbReference type="NCBI Taxonomy" id="61645"/>
    <lineage>
        <taxon>Bacteria</taxon>
        <taxon>Pseudomonadati</taxon>
        <taxon>Pseudomonadota</taxon>
        <taxon>Gammaproteobacteria</taxon>
        <taxon>Enterobacterales</taxon>
        <taxon>Enterobacteriaceae</taxon>
        <taxon>Enterobacter</taxon>
        <taxon>Enterobacter cloacae complex</taxon>
    </lineage>
</organism>
<proteinExistence type="predicted"/>
<dbReference type="EMBL" id="AYIP01000011">
    <property type="protein sequence ID" value="ESM31184.1"/>
    <property type="molecule type" value="Genomic_DNA"/>
</dbReference>
<name>A0ABC9U8V4_ENTAS</name>
<comment type="caution">
    <text evidence="1">The sequence shown here is derived from an EMBL/GenBank/DDBJ whole genome shotgun (WGS) entry which is preliminary data.</text>
</comment>
<gene>
    <name evidence="1" type="ORF">L402_03486</name>
</gene>
<dbReference type="AlphaFoldDB" id="A0ABC9U8V4"/>
<evidence type="ECO:0000313" key="1">
    <source>
        <dbReference type="EMBL" id="ESM31184.1"/>
    </source>
</evidence>
<protein>
    <submittedName>
        <fullName evidence="1">Uncharacterized protein</fullName>
    </submittedName>
</protein>
<evidence type="ECO:0000313" key="2">
    <source>
        <dbReference type="Proteomes" id="UP000017391"/>
    </source>
</evidence>